<accession>A0A6A5YAQ4</accession>
<keyword evidence="2" id="KW-1185">Reference proteome</keyword>
<gene>
    <name evidence="1" type="ORF">BU24DRAFT_417758</name>
</gene>
<evidence type="ECO:0000313" key="2">
    <source>
        <dbReference type="Proteomes" id="UP000799778"/>
    </source>
</evidence>
<organism evidence="1 2">
    <name type="scientific">Aaosphaeria arxii CBS 175.79</name>
    <dbReference type="NCBI Taxonomy" id="1450172"/>
    <lineage>
        <taxon>Eukaryota</taxon>
        <taxon>Fungi</taxon>
        <taxon>Dikarya</taxon>
        <taxon>Ascomycota</taxon>
        <taxon>Pezizomycotina</taxon>
        <taxon>Dothideomycetes</taxon>
        <taxon>Pleosporomycetidae</taxon>
        <taxon>Pleosporales</taxon>
        <taxon>Pleosporales incertae sedis</taxon>
        <taxon>Aaosphaeria</taxon>
    </lineage>
</organism>
<dbReference type="AlphaFoldDB" id="A0A6A5YAQ4"/>
<dbReference type="RefSeq" id="XP_033390446.1">
    <property type="nucleotide sequence ID" value="XM_033526803.1"/>
</dbReference>
<protein>
    <submittedName>
        <fullName evidence="1">Uncharacterized protein</fullName>
    </submittedName>
</protein>
<name>A0A6A5YAQ4_9PLEO</name>
<sequence>MSSVLITGSRIVCCHIFKKYEVVDRKDLRMSMGIANQSEEMDWNWTMPCTAVPE</sequence>
<dbReference type="Proteomes" id="UP000799778">
    <property type="component" value="Unassembled WGS sequence"/>
</dbReference>
<dbReference type="EMBL" id="ML978066">
    <property type="protein sequence ID" value="KAF2022107.1"/>
    <property type="molecule type" value="Genomic_DNA"/>
</dbReference>
<reference evidence="1" key="1">
    <citation type="journal article" date="2020" name="Stud. Mycol.">
        <title>101 Dothideomycetes genomes: a test case for predicting lifestyles and emergence of pathogens.</title>
        <authorList>
            <person name="Haridas S."/>
            <person name="Albert R."/>
            <person name="Binder M."/>
            <person name="Bloem J."/>
            <person name="Labutti K."/>
            <person name="Salamov A."/>
            <person name="Andreopoulos B."/>
            <person name="Baker S."/>
            <person name="Barry K."/>
            <person name="Bills G."/>
            <person name="Bluhm B."/>
            <person name="Cannon C."/>
            <person name="Castanera R."/>
            <person name="Culley D."/>
            <person name="Daum C."/>
            <person name="Ezra D."/>
            <person name="Gonzalez J."/>
            <person name="Henrissat B."/>
            <person name="Kuo A."/>
            <person name="Liang C."/>
            <person name="Lipzen A."/>
            <person name="Lutzoni F."/>
            <person name="Magnuson J."/>
            <person name="Mondo S."/>
            <person name="Nolan M."/>
            <person name="Ohm R."/>
            <person name="Pangilinan J."/>
            <person name="Park H.-J."/>
            <person name="Ramirez L."/>
            <person name="Alfaro M."/>
            <person name="Sun H."/>
            <person name="Tritt A."/>
            <person name="Yoshinaga Y."/>
            <person name="Zwiers L.-H."/>
            <person name="Turgeon B."/>
            <person name="Goodwin S."/>
            <person name="Spatafora J."/>
            <person name="Crous P."/>
            <person name="Grigoriev I."/>
        </authorList>
    </citation>
    <scope>NUCLEOTIDE SEQUENCE</scope>
    <source>
        <strain evidence="1">CBS 175.79</strain>
    </source>
</reference>
<evidence type="ECO:0000313" key="1">
    <source>
        <dbReference type="EMBL" id="KAF2022107.1"/>
    </source>
</evidence>
<dbReference type="GeneID" id="54284200"/>
<proteinExistence type="predicted"/>